<dbReference type="Proteomes" id="UP000708148">
    <property type="component" value="Unassembled WGS sequence"/>
</dbReference>
<accession>A0A8S1JHU4</accession>
<feature type="compositionally biased region" description="Low complexity" evidence="2">
    <location>
        <begin position="23"/>
        <end position="36"/>
    </location>
</feature>
<dbReference type="AlphaFoldDB" id="A0A8S1JHU4"/>
<keyword evidence="5" id="KW-1185">Reference proteome</keyword>
<evidence type="ECO:0000256" key="1">
    <source>
        <dbReference type="ARBA" id="ARBA00009856"/>
    </source>
</evidence>
<feature type="region of interest" description="Disordered" evidence="2">
    <location>
        <begin position="1"/>
        <end position="40"/>
    </location>
</feature>
<dbReference type="Pfam" id="PF07985">
    <property type="entry name" value="SRR1"/>
    <property type="match status" value="1"/>
</dbReference>
<dbReference type="InterPro" id="IPR012942">
    <property type="entry name" value="SRR1-like"/>
</dbReference>
<evidence type="ECO:0000256" key="2">
    <source>
        <dbReference type="SAM" id="MobiDB-lite"/>
    </source>
</evidence>
<dbReference type="PANTHER" id="PTHR28626:SF3">
    <property type="entry name" value="SRR1-LIKE PROTEIN"/>
    <property type="match status" value="1"/>
</dbReference>
<name>A0A8S1JHU4_9CHLO</name>
<reference evidence="4" key="1">
    <citation type="submission" date="2020-12" db="EMBL/GenBank/DDBJ databases">
        <authorList>
            <person name="Iha C."/>
        </authorList>
    </citation>
    <scope>NUCLEOTIDE SEQUENCE</scope>
</reference>
<evidence type="ECO:0000259" key="3">
    <source>
        <dbReference type="Pfam" id="PF07985"/>
    </source>
</evidence>
<feature type="domain" description="SRR1-like" evidence="3">
    <location>
        <begin position="93"/>
        <end position="261"/>
    </location>
</feature>
<protein>
    <recommendedName>
        <fullName evidence="3">SRR1-like domain-containing protein</fullName>
    </recommendedName>
</protein>
<proteinExistence type="inferred from homology"/>
<evidence type="ECO:0000313" key="5">
    <source>
        <dbReference type="Proteomes" id="UP000708148"/>
    </source>
</evidence>
<organism evidence="4 5">
    <name type="scientific">Ostreobium quekettii</name>
    <dbReference type="NCBI Taxonomy" id="121088"/>
    <lineage>
        <taxon>Eukaryota</taxon>
        <taxon>Viridiplantae</taxon>
        <taxon>Chlorophyta</taxon>
        <taxon>core chlorophytes</taxon>
        <taxon>Ulvophyceae</taxon>
        <taxon>TCBD clade</taxon>
        <taxon>Bryopsidales</taxon>
        <taxon>Ostreobineae</taxon>
        <taxon>Ostreobiaceae</taxon>
        <taxon>Ostreobium</taxon>
    </lineage>
</organism>
<dbReference type="GO" id="GO:0005634">
    <property type="term" value="C:nucleus"/>
    <property type="evidence" value="ECO:0007669"/>
    <property type="project" value="TreeGrafter"/>
</dbReference>
<dbReference type="PANTHER" id="PTHR28626">
    <property type="entry name" value="SRR1-LIKE PROTEIN"/>
    <property type="match status" value="1"/>
</dbReference>
<comment type="similarity">
    <text evidence="1">Belongs to the SRR1 family.</text>
</comment>
<evidence type="ECO:0000313" key="4">
    <source>
        <dbReference type="EMBL" id="CAD7704266.1"/>
    </source>
</evidence>
<dbReference type="OrthoDB" id="551431at2759"/>
<sequence>MPNADDGWEVAGRGNRNRRRSRTGASQRAHAQAAQSKGLSHRSDFLAGVHALSKTAESKSESSWLSGKIKDLRKEVGKSTMLSNLQSLWESMQKGDGCIEQTIVYGLGSPQKSSAARYQLCLALELHSMVGSTTLEAFDPIFTEVDKDVLEKCGVHVLTNDEGSRKRVKQMTMFYMPHCEAHLCERLLEANWSPTSLAKLVIIGNSFGHYHLLWDCAPFPQGYDRPSRMIGLVVEGAVTQLPLEEMDMAAAAAFNDTSIHTFDLRRLQALPQLFGQ</sequence>
<gene>
    <name evidence="4" type="ORF">OSTQU699_LOCUS9621</name>
</gene>
<dbReference type="InterPro" id="IPR040044">
    <property type="entry name" value="SRR1L"/>
</dbReference>
<dbReference type="GO" id="GO:0005737">
    <property type="term" value="C:cytoplasm"/>
    <property type="evidence" value="ECO:0007669"/>
    <property type="project" value="TreeGrafter"/>
</dbReference>
<dbReference type="EMBL" id="CAJHUC010002720">
    <property type="protein sequence ID" value="CAD7704266.1"/>
    <property type="molecule type" value="Genomic_DNA"/>
</dbReference>
<comment type="caution">
    <text evidence="4">The sequence shown here is derived from an EMBL/GenBank/DDBJ whole genome shotgun (WGS) entry which is preliminary data.</text>
</comment>